<proteinExistence type="predicted"/>
<feature type="repeat" description="ANK" evidence="3">
    <location>
        <begin position="85"/>
        <end position="107"/>
    </location>
</feature>
<organism evidence="4 5">
    <name type="scientific">Papaver atlanticum</name>
    <dbReference type="NCBI Taxonomy" id="357466"/>
    <lineage>
        <taxon>Eukaryota</taxon>
        <taxon>Viridiplantae</taxon>
        <taxon>Streptophyta</taxon>
        <taxon>Embryophyta</taxon>
        <taxon>Tracheophyta</taxon>
        <taxon>Spermatophyta</taxon>
        <taxon>Magnoliopsida</taxon>
        <taxon>Ranunculales</taxon>
        <taxon>Papaveraceae</taxon>
        <taxon>Papaveroideae</taxon>
        <taxon>Papaver</taxon>
    </lineage>
</organism>
<dbReference type="Pfam" id="PF12796">
    <property type="entry name" value="Ank_2"/>
    <property type="match status" value="1"/>
</dbReference>
<sequence>MESKLYEASLRGDVTSLTELLKEDPLILERVITGYGNETPLHISVMCGHVEFAAKILMLKPEFASDMVRVLAEANSNVCLATDQYGRTPLHLASMKNHIQNLKLLIEIKPEAIQVLLNRGATIFHFCVKHGKSVSVNSVDDDGNTILHLAVARRQTKIIDHLLNTNVGVEINTWNKNGYTAVDILTTQCLRDFEDKEIEDLLRCAGGLSGAREQVPRAEDGSQTIVITTEPSSNAGSNVTSEYDTPMRSHDEEEITASVTDCEISSDCVTDPENLPKV</sequence>
<name>A0AAD4TG40_9MAGN</name>
<dbReference type="PANTHER" id="PTHR24186:SF37">
    <property type="entry name" value="PGG DOMAIN-CONTAINING PROTEIN"/>
    <property type="match status" value="1"/>
</dbReference>
<dbReference type="GO" id="GO:0005886">
    <property type="term" value="C:plasma membrane"/>
    <property type="evidence" value="ECO:0007669"/>
    <property type="project" value="TreeGrafter"/>
</dbReference>
<dbReference type="Gene3D" id="1.25.40.20">
    <property type="entry name" value="Ankyrin repeat-containing domain"/>
    <property type="match status" value="1"/>
</dbReference>
<dbReference type="SMART" id="SM00248">
    <property type="entry name" value="ANK"/>
    <property type="match status" value="3"/>
</dbReference>
<dbReference type="InterPro" id="IPR036770">
    <property type="entry name" value="Ankyrin_rpt-contain_sf"/>
</dbReference>
<dbReference type="PROSITE" id="PS50297">
    <property type="entry name" value="ANK_REP_REGION"/>
    <property type="match status" value="2"/>
</dbReference>
<evidence type="ECO:0000256" key="3">
    <source>
        <dbReference type="PROSITE-ProRule" id="PRU00023"/>
    </source>
</evidence>
<reference evidence="4" key="1">
    <citation type="submission" date="2022-04" db="EMBL/GenBank/DDBJ databases">
        <title>A functionally conserved STORR gene fusion in Papaver species that diverged 16.8 million years ago.</title>
        <authorList>
            <person name="Catania T."/>
        </authorList>
    </citation>
    <scope>NUCLEOTIDE SEQUENCE</scope>
    <source>
        <strain evidence="4">S-188037</strain>
    </source>
</reference>
<dbReference type="SUPFAM" id="SSF48403">
    <property type="entry name" value="Ankyrin repeat"/>
    <property type="match status" value="1"/>
</dbReference>
<feature type="repeat" description="ANK" evidence="3">
    <location>
        <begin position="142"/>
        <end position="174"/>
    </location>
</feature>
<protein>
    <submittedName>
        <fullName evidence="4">Uncharacterized protein</fullName>
    </submittedName>
</protein>
<evidence type="ECO:0000256" key="2">
    <source>
        <dbReference type="ARBA" id="ARBA00023043"/>
    </source>
</evidence>
<dbReference type="PANTHER" id="PTHR24186">
    <property type="entry name" value="PROTEIN PHOSPHATASE 1 REGULATORY SUBUNIT"/>
    <property type="match status" value="1"/>
</dbReference>
<dbReference type="AlphaFoldDB" id="A0AAD4TG40"/>
<dbReference type="EMBL" id="JAJJMB010001069">
    <property type="protein sequence ID" value="KAI3959420.1"/>
    <property type="molecule type" value="Genomic_DNA"/>
</dbReference>
<evidence type="ECO:0000256" key="1">
    <source>
        <dbReference type="ARBA" id="ARBA00022737"/>
    </source>
</evidence>
<keyword evidence="5" id="KW-1185">Reference proteome</keyword>
<keyword evidence="2 3" id="KW-0040">ANK repeat</keyword>
<dbReference type="InterPro" id="IPR002110">
    <property type="entry name" value="Ankyrin_rpt"/>
</dbReference>
<accession>A0AAD4TG40</accession>
<comment type="caution">
    <text evidence="4">The sequence shown here is derived from an EMBL/GenBank/DDBJ whole genome shotgun (WGS) entry which is preliminary data.</text>
</comment>
<keyword evidence="1" id="KW-0677">Repeat</keyword>
<dbReference type="PROSITE" id="PS50088">
    <property type="entry name" value="ANK_REPEAT"/>
    <property type="match status" value="2"/>
</dbReference>
<dbReference type="Proteomes" id="UP001202328">
    <property type="component" value="Unassembled WGS sequence"/>
</dbReference>
<evidence type="ECO:0000313" key="4">
    <source>
        <dbReference type="EMBL" id="KAI3959420.1"/>
    </source>
</evidence>
<evidence type="ECO:0000313" key="5">
    <source>
        <dbReference type="Proteomes" id="UP001202328"/>
    </source>
</evidence>
<gene>
    <name evidence="4" type="ORF">MKW98_019010</name>
</gene>